<dbReference type="OrthoDB" id="430207at2759"/>
<keyword evidence="8" id="KW-1185">Reference proteome</keyword>
<keyword evidence="5" id="KW-0472">Membrane</keyword>
<sequence length="179" mass="19255">MAGLFRWYTTSLQRRPLVTQMTTTAVLFGTGDILAQRVFAPSPQGHDISRTARMATYGGLIFGPAATAWYKFLARMPVSGATGLAARIGADQLLFTPVNLCAFLSFMAATEGASPRKRLAEAFWPAYKGNLMVWPAVQAVNFTYVPLAHRVLVVNVVALGWNSYLAVINGRSGKGAGKG</sequence>
<dbReference type="PANTHER" id="PTHR11266:SF17">
    <property type="entry name" value="PROTEIN MPV17"/>
    <property type="match status" value="1"/>
</dbReference>
<dbReference type="GO" id="GO:0005739">
    <property type="term" value="C:mitochondrion"/>
    <property type="evidence" value="ECO:0007669"/>
    <property type="project" value="TreeGrafter"/>
</dbReference>
<dbReference type="GO" id="GO:0016020">
    <property type="term" value="C:membrane"/>
    <property type="evidence" value="ECO:0007669"/>
    <property type="project" value="UniProtKB-SubCell"/>
</dbReference>
<keyword evidence="4" id="KW-1133">Transmembrane helix</keyword>
<dbReference type="Pfam" id="PF04117">
    <property type="entry name" value="Mpv17_PMP22"/>
    <property type="match status" value="1"/>
</dbReference>
<dbReference type="EMBL" id="ML996692">
    <property type="protein sequence ID" value="KAF2401923.1"/>
    <property type="molecule type" value="Genomic_DNA"/>
</dbReference>
<name>A0A6G1I0T4_9PEZI</name>
<gene>
    <name evidence="7" type="ORF">EJ06DRAFT_491768</name>
</gene>
<evidence type="ECO:0000313" key="8">
    <source>
        <dbReference type="Proteomes" id="UP000799640"/>
    </source>
</evidence>
<comment type="subcellular location">
    <subcellularLocation>
        <location evidence="1">Membrane</location>
        <topology evidence="1">Multi-pass membrane protein</topology>
    </subcellularLocation>
</comment>
<accession>A0A6G1I0T4</accession>
<protein>
    <recommendedName>
        <fullName evidence="9">Integral membrane protein, Mpv17/PMP22 family</fullName>
    </recommendedName>
</protein>
<dbReference type="PANTHER" id="PTHR11266">
    <property type="entry name" value="PEROXISOMAL MEMBRANE PROTEIN 2, PXMP2 MPV17"/>
    <property type="match status" value="1"/>
</dbReference>
<keyword evidence="3" id="KW-0812">Transmembrane</keyword>
<evidence type="ECO:0000256" key="1">
    <source>
        <dbReference type="ARBA" id="ARBA00004141"/>
    </source>
</evidence>
<dbReference type="Proteomes" id="UP000799640">
    <property type="component" value="Unassembled WGS sequence"/>
</dbReference>
<organism evidence="7 8">
    <name type="scientific">Trichodelitschia bisporula</name>
    <dbReference type="NCBI Taxonomy" id="703511"/>
    <lineage>
        <taxon>Eukaryota</taxon>
        <taxon>Fungi</taxon>
        <taxon>Dikarya</taxon>
        <taxon>Ascomycota</taxon>
        <taxon>Pezizomycotina</taxon>
        <taxon>Dothideomycetes</taxon>
        <taxon>Dothideomycetes incertae sedis</taxon>
        <taxon>Phaeotrichales</taxon>
        <taxon>Phaeotrichaceae</taxon>
        <taxon>Trichodelitschia</taxon>
    </lineage>
</organism>
<dbReference type="InterPro" id="IPR007248">
    <property type="entry name" value="Mpv17_PMP22"/>
</dbReference>
<reference evidence="7" key="1">
    <citation type="journal article" date="2020" name="Stud. Mycol.">
        <title>101 Dothideomycetes genomes: a test case for predicting lifestyles and emergence of pathogens.</title>
        <authorList>
            <person name="Haridas S."/>
            <person name="Albert R."/>
            <person name="Binder M."/>
            <person name="Bloem J."/>
            <person name="Labutti K."/>
            <person name="Salamov A."/>
            <person name="Andreopoulos B."/>
            <person name="Baker S."/>
            <person name="Barry K."/>
            <person name="Bills G."/>
            <person name="Bluhm B."/>
            <person name="Cannon C."/>
            <person name="Castanera R."/>
            <person name="Culley D."/>
            <person name="Daum C."/>
            <person name="Ezra D."/>
            <person name="Gonzalez J."/>
            <person name="Henrissat B."/>
            <person name="Kuo A."/>
            <person name="Liang C."/>
            <person name="Lipzen A."/>
            <person name="Lutzoni F."/>
            <person name="Magnuson J."/>
            <person name="Mondo S."/>
            <person name="Nolan M."/>
            <person name="Ohm R."/>
            <person name="Pangilinan J."/>
            <person name="Park H.-J."/>
            <person name="Ramirez L."/>
            <person name="Alfaro M."/>
            <person name="Sun H."/>
            <person name="Tritt A."/>
            <person name="Yoshinaga Y."/>
            <person name="Zwiers L.-H."/>
            <person name="Turgeon B."/>
            <person name="Goodwin S."/>
            <person name="Spatafora J."/>
            <person name="Crous P."/>
            <person name="Grigoriev I."/>
        </authorList>
    </citation>
    <scope>NUCLEOTIDE SEQUENCE</scope>
    <source>
        <strain evidence="7">CBS 262.69</strain>
    </source>
</reference>
<dbReference type="AlphaFoldDB" id="A0A6G1I0T4"/>
<comment type="similarity">
    <text evidence="2 6">Belongs to the peroxisomal membrane protein PXMP2/4 family.</text>
</comment>
<evidence type="ECO:0000256" key="3">
    <source>
        <dbReference type="ARBA" id="ARBA00022692"/>
    </source>
</evidence>
<evidence type="ECO:0000256" key="6">
    <source>
        <dbReference type="RuleBase" id="RU363053"/>
    </source>
</evidence>
<proteinExistence type="inferred from homology"/>
<evidence type="ECO:0000256" key="4">
    <source>
        <dbReference type="ARBA" id="ARBA00022989"/>
    </source>
</evidence>
<evidence type="ECO:0000256" key="5">
    <source>
        <dbReference type="ARBA" id="ARBA00023136"/>
    </source>
</evidence>
<evidence type="ECO:0008006" key="9">
    <source>
        <dbReference type="Google" id="ProtNLM"/>
    </source>
</evidence>
<evidence type="ECO:0000256" key="2">
    <source>
        <dbReference type="ARBA" id="ARBA00006824"/>
    </source>
</evidence>
<evidence type="ECO:0000313" key="7">
    <source>
        <dbReference type="EMBL" id="KAF2401923.1"/>
    </source>
</evidence>